<dbReference type="WBParaSite" id="TMUE_1000004729.1">
    <property type="protein sequence ID" value="TMUE_1000004729.1"/>
    <property type="gene ID" value="WBGene00299078"/>
</dbReference>
<dbReference type="InterPro" id="IPR007588">
    <property type="entry name" value="Znf_FLYWCH"/>
</dbReference>
<evidence type="ECO:0000256" key="1">
    <source>
        <dbReference type="ARBA" id="ARBA00022723"/>
    </source>
</evidence>
<dbReference type="STRING" id="70415.A0A5S6QC05"/>
<keyword evidence="1" id="KW-0479">Metal-binding</keyword>
<evidence type="ECO:0000259" key="4">
    <source>
        <dbReference type="Pfam" id="PF04500"/>
    </source>
</evidence>
<keyword evidence="3" id="KW-0862">Zinc</keyword>
<accession>A0A5S6QC05</accession>
<dbReference type="Proteomes" id="UP000046395">
    <property type="component" value="Unassembled WGS sequence"/>
</dbReference>
<sequence length="187" mass="21216">MADVLSQRQRPKFVHEGHMYTFEALDCTGMTKFWRCDKHYEYGCRARVHTSMQTNEVVKTVTFHCHGDDAARVDIAAVYTAVKSRAENALETPAVILNDTYQSVSSEVRAQMPSTKAMRKTIQRRRCAVSAAPSQPASRDSIVIPEAYQTYGGQEQFLLYDSDLGDDDRLLIFERQSNMASSTHMKH</sequence>
<organism evidence="5 6">
    <name type="scientific">Trichuris muris</name>
    <name type="common">Mouse whipworm</name>
    <dbReference type="NCBI Taxonomy" id="70415"/>
    <lineage>
        <taxon>Eukaryota</taxon>
        <taxon>Metazoa</taxon>
        <taxon>Ecdysozoa</taxon>
        <taxon>Nematoda</taxon>
        <taxon>Enoplea</taxon>
        <taxon>Dorylaimia</taxon>
        <taxon>Trichinellida</taxon>
        <taxon>Trichuridae</taxon>
        <taxon>Trichuris</taxon>
    </lineage>
</organism>
<dbReference type="Gene3D" id="2.20.25.240">
    <property type="match status" value="1"/>
</dbReference>
<evidence type="ECO:0000313" key="6">
    <source>
        <dbReference type="WBParaSite" id="TMUE_1000004729.1"/>
    </source>
</evidence>
<evidence type="ECO:0000256" key="3">
    <source>
        <dbReference type="ARBA" id="ARBA00022833"/>
    </source>
</evidence>
<reference evidence="6" key="1">
    <citation type="submission" date="2019-12" db="UniProtKB">
        <authorList>
            <consortium name="WormBaseParasite"/>
        </authorList>
    </citation>
    <scope>IDENTIFICATION</scope>
</reference>
<evidence type="ECO:0000256" key="2">
    <source>
        <dbReference type="ARBA" id="ARBA00022771"/>
    </source>
</evidence>
<evidence type="ECO:0000313" key="5">
    <source>
        <dbReference type="Proteomes" id="UP000046395"/>
    </source>
</evidence>
<dbReference type="Pfam" id="PF04500">
    <property type="entry name" value="FLYWCH"/>
    <property type="match status" value="1"/>
</dbReference>
<proteinExistence type="predicted"/>
<name>A0A5S6QC05_TRIMR</name>
<dbReference type="AlphaFoldDB" id="A0A5S6QC05"/>
<keyword evidence="2" id="KW-0863">Zinc-finger</keyword>
<keyword evidence="5" id="KW-1185">Reference proteome</keyword>
<protein>
    <submittedName>
        <fullName evidence="6">FLYWCH-type domain-containing protein</fullName>
    </submittedName>
</protein>
<feature type="domain" description="FLYWCH-type" evidence="4">
    <location>
        <begin position="6"/>
        <end position="66"/>
    </location>
</feature>
<dbReference type="GO" id="GO:0008270">
    <property type="term" value="F:zinc ion binding"/>
    <property type="evidence" value="ECO:0007669"/>
    <property type="project" value="UniProtKB-KW"/>
</dbReference>